<evidence type="ECO:0000256" key="2">
    <source>
        <dbReference type="SAM" id="Phobius"/>
    </source>
</evidence>
<keyword evidence="2" id="KW-0472">Membrane</keyword>
<dbReference type="GeneID" id="31078758"/>
<dbReference type="RefSeq" id="YP_009348169.1">
    <property type="nucleotide sequence ID" value="NC_033903.1"/>
</dbReference>
<feature type="transmembrane region" description="Helical" evidence="2">
    <location>
        <begin position="152"/>
        <end position="181"/>
    </location>
</feature>
<proteinExistence type="predicted"/>
<dbReference type="AlphaFoldDB" id="A0A1P8NNL7"/>
<dbReference type="EMBL" id="KY007042">
    <property type="protein sequence ID" value="APX41122.1"/>
    <property type="molecule type" value="Genomic_DNA"/>
</dbReference>
<keyword evidence="2" id="KW-0812">Transmembrane</keyword>
<keyword evidence="3" id="KW-0496">Mitochondrion</keyword>
<sequence>MFEIQNNTLDLITLIHFYLSINNNIIYYFCIISVITAIPIILFSKKKLAERVVNGLIYGGAAGSAYFGGSQVYKDYINSKSSSNNNNGSSSSNNDNNNKTNNNKTEGNKKAIFLFNKQNQKLDKYLYSANLIPFLNFDWSAGPDNMTAFQQLFFGLLGFAIVLLWCFINVIGYFIVLYIINYTDLENKLGKYHFIIKYYKKITFFSIIIEIIFIFITLITIIGLCIFIVYQ</sequence>
<reference evidence="3" key="1">
    <citation type="submission" date="2016-10" db="EMBL/GenBank/DDBJ databases">
        <authorList>
            <person name="de Groot N.N."/>
        </authorList>
    </citation>
    <scope>NUCLEOTIDE SEQUENCE</scope>
    <source>
        <strain evidence="3">Tvtc0002</strain>
    </source>
</reference>
<accession>A0A1P8NNL7</accession>
<protein>
    <submittedName>
        <fullName evidence="3">Uncharacterized protein</fullName>
    </submittedName>
</protein>
<feature type="region of interest" description="Disordered" evidence="1">
    <location>
        <begin position="83"/>
        <end position="105"/>
    </location>
</feature>
<organism evidence="3">
    <name type="scientific">Hericium coralloides</name>
    <name type="common">Coral tooth fungus</name>
    <name type="synonym">Hericium ramosum</name>
    <dbReference type="NCBI Taxonomy" id="100756"/>
    <lineage>
        <taxon>Eukaryota</taxon>
        <taxon>Fungi</taxon>
        <taxon>Dikarya</taxon>
        <taxon>Basidiomycota</taxon>
        <taxon>Agaricomycotina</taxon>
        <taxon>Agaricomycetes</taxon>
        <taxon>Russulales</taxon>
        <taxon>Hericiaceae</taxon>
        <taxon>Hericium</taxon>
    </lineage>
</organism>
<evidence type="ECO:0000256" key="1">
    <source>
        <dbReference type="SAM" id="MobiDB-lite"/>
    </source>
</evidence>
<evidence type="ECO:0000313" key="3">
    <source>
        <dbReference type="EMBL" id="APX41122.1"/>
    </source>
</evidence>
<gene>
    <name evidence="3" type="primary">orf231</name>
</gene>
<keyword evidence="2" id="KW-1133">Transmembrane helix</keyword>
<feature type="transmembrane region" description="Helical" evidence="2">
    <location>
        <begin position="202"/>
        <end position="230"/>
    </location>
</feature>
<feature type="transmembrane region" description="Helical" evidence="2">
    <location>
        <begin position="55"/>
        <end position="73"/>
    </location>
</feature>
<feature type="transmembrane region" description="Helical" evidence="2">
    <location>
        <begin position="25"/>
        <end position="43"/>
    </location>
</feature>
<geneLocation type="mitochondrion" evidence="3"/>
<name>A0A1P8NNL7_HERCO</name>